<dbReference type="Proteomes" id="UP001392437">
    <property type="component" value="Unassembled WGS sequence"/>
</dbReference>
<dbReference type="AlphaFoldDB" id="A0AAW0QY88"/>
<evidence type="ECO:0000256" key="1">
    <source>
        <dbReference type="SAM" id="MobiDB-lite"/>
    </source>
</evidence>
<name>A0AAW0QY88_9PEZI</name>
<dbReference type="Pfam" id="PF01179">
    <property type="entry name" value="Cu_amine_oxid"/>
    <property type="match status" value="1"/>
</dbReference>
<feature type="region of interest" description="Disordered" evidence="1">
    <location>
        <begin position="184"/>
        <end position="215"/>
    </location>
</feature>
<sequence>MTVPYADPWQPFHRKHASQRYLPLRIDARTNPNGNAYAVVDMPIPTSTNLNASPATDRVFKVQNLTVRNPVSDGPVDYKTLPPVTQLLLADPQSTRARRHLWVTRHRDNEFYAGGRYTLQSLNEEEGGAERRRPAEGHFRLERFWSHAQPASGGLADYILEPHIKPVDFFTANPSLDVTSDRDFASQYASKSSNAQESSPCCESQKPLGGGAPKL</sequence>
<dbReference type="SUPFAM" id="SSF49998">
    <property type="entry name" value="Amine oxidase catalytic domain"/>
    <property type="match status" value="1"/>
</dbReference>
<dbReference type="EMBL" id="JAQQWP010000006">
    <property type="protein sequence ID" value="KAK8115303.1"/>
    <property type="molecule type" value="Genomic_DNA"/>
</dbReference>
<evidence type="ECO:0000259" key="2">
    <source>
        <dbReference type="Pfam" id="PF01179"/>
    </source>
</evidence>
<dbReference type="Gene3D" id="2.70.98.20">
    <property type="entry name" value="Copper amine oxidase, catalytic domain"/>
    <property type="match status" value="1"/>
</dbReference>
<dbReference type="GO" id="GO:0008131">
    <property type="term" value="F:primary methylamine oxidase activity"/>
    <property type="evidence" value="ECO:0007669"/>
    <property type="project" value="InterPro"/>
</dbReference>
<feature type="compositionally biased region" description="Polar residues" evidence="1">
    <location>
        <begin position="187"/>
        <end position="202"/>
    </location>
</feature>
<keyword evidence="4" id="KW-1185">Reference proteome</keyword>
<reference evidence="3 4" key="1">
    <citation type="submission" date="2023-01" db="EMBL/GenBank/DDBJ databases">
        <title>Analysis of 21 Apiospora genomes using comparative genomics revels a genus with tremendous synthesis potential of carbohydrate active enzymes and secondary metabolites.</title>
        <authorList>
            <person name="Sorensen T."/>
        </authorList>
    </citation>
    <scope>NUCLEOTIDE SEQUENCE [LARGE SCALE GENOMIC DNA]</scope>
    <source>
        <strain evidence="3 4">CBS 117206</strain>
    </source>
</reference>
<evidence type="ECO:0000313" key="3">
    <source>
        <dbReference type="EMBL" id="KAK8115303.1"/>
    </source>
</evidence>
<organism evidence="3 4">
    <name type="scientific">Apiospora kogelbergensis</name>
    <dbReference type="NCBI Taxonomy" id="1337665"/>
    <lineage>
        <taxon>Eukaryota</taxon>
        <taxon>Fungi</taxon>
        <taxon>Dikarya</taxon>
        <taxon>Ascomycota</taxon>
        <taxon>Pezizomycotina</taxon>
        <taxon>Sordariomycetes</taxon>
        <taxon>Xylariomycetidae</taxon>
        <taxon>Amphisphaeriales</taxon>
        <taxon>Apiosporaceae</taxon>
        <taxon>Apiospora</taxon>
    </lineage>
</organism>
<dbReference type="InterPro" id="IPR036460">
    <property type="entry name" value="Cu_amine_oxidase_C_sf"/>
</dbReference>
<gene>
    <name evidence="3" type="ORF">PG999_007372</name>
</gene>
<comment type="caution">
    <text evidence="3">The sequence shown here is derived from an EMBL/GenBank/DDBJ whole genome shotgun (WGS) entry which is preliminary data.</text>
</comment>
<dbReference type="GO" id="GO:0009308">
    <property type="term" value="P:amine metabolic process"/>
    <property type="evidence" value="ECO:0007669"/>
    <property type="project" value="InterPro"/>
</dbReference>
<protein>
    <recommendedName>
        <fullName evidence="2">Copper amine oxidase catalytic domain-containing protein</fullName>
    </recommendedName>
</protein>
<accession>A0AAW0QY88</accession>
<feature type="domain" description="Copper amine oxidase catalytic" evidence="2">
    <location>
        <begin position="29"/>
        <end position="124"/>
    </location>
</feature>
<dbReference type="InterPro" id="IPR015798">
    <property type="entry name" value="Cu_amine_oxidase_C"/>
</dbReference>
<dbReference type="GO" id="GO:0048038">
    <property type="term" value="F:quinone binding"/>
    <property type="evidence" value="ECO:0007669"/>
    <property type="project" value="InterPro"/>
</dbReference>
<dbReference type="GO" id="GO:0005507">
    <property type="term" value="F:copper ion binding"/>
    <property type="evidence" value="ECO:0007669"/>
    <property type="project" value="InterPro"/>
</dbReference>
<evidence type="ECO:0000313" key="4">
    <source>
        <dbReference type="Proteomes" id="UP001392437"/>
    </source>
</evidence>
<proteinExistence type="predicted"/>